<sequence length="176" mass="19292">IVFRYISARSPPAVPYLSPLPTDRKEKVSSTPPTMSSLSAPMAIRRAPPNTPIPFDYATTPHGTIYSSTPRGTRIIYDRSTLLTLANSPLSHTPPKDLAYIPGVTKSASAPSAGFLHPNTSTHQKSHLSQETHSADEDDDEEGVEEEDVDEKLSRSSASIDKDKGKQQEDMFHMDM</sequence>
<feature type="compositionally biased region" description="Polar residues" evidence="4">
    <location>
        <begin position="118"/>
        <end position="127"/>
    </location>
</feature>
<keyword evidence="6" id="KW-1185">Reference proteome</keyword>
<keyword evidence="3" id="KW-0652">Protein synthesis inhibitor</keyword>
<feature type="compositionally biased region" description="Acidic residues" evidence="4">
    <location>
        <begin position="136"/>
        <end position="150"/>
    </location>
</feature>
<keyword evidence="2" id="KW-0810">Translation regulation</keyword>
<evidence type="ECO:0000256" key="3">
    <source>
        <dbReference type="ARBA" id="ARBA00023193"/>
    </source>
</evidence>
<feature type="non-terminal residue" evidence="5">
    <location>
        <position position="1"/>
    </location>
</feature>
<dbReference type="PANTHER" id="PTHR12669">
    <property type="entry name" value="EUKARYOTIC TRANSLATION INITIATION FACTOR 4E-BINDING PROTEIN"/>
    <property type="match status" value="1"/>
</dbReference>
<evidence type="ECO:0000256" key="2">
    <source>
        <dbReference type="ARBA" id="ARBA00022845"/>
    </source>
</evidence>
<evidence type="ECO:0000256" key="1">
    <source>
        <dbReference type="ARBA" id="ARBA00005480"/>
    </source>
</evidence>
<organism evidence="5 6">
    <name type="scientific">Jimgerdemannia flammicorona</name>
    <dbReference type="NCBI Taxonomy" id="994334"/>
    <lineage>
        <taxon>Eukaryota</taxon>
        <taxon>Fungi</taxon>
        <taxon>Fungi incertae sedis</taxon>
        <taxon>Mucoromycota</taxon>
        <taxon>Mucoromycotina</taxon>
        <taxon>Endogonomycetes</taxon>
        <taxon>Endogonales</taxon>
        <taxon>Endogonaceae</taxon>
        <taxon>Jimgerdemannia</taxon>
    </lineage>
</organism>
<comment type="caution">
    <text evidence="5">The sequence shown here is derived from an EMBL/GenBank/DDBJ whole genome shotgun (WGS) entry which is preliminary data.</text>
</comment>
<protein>
    <submittedName>
        <fullName evidence="5">Eukaryotic translation initiation factor 4E binding protein-domain-containing protein</fullName>
    </submittedName>
</protein>
<dbReference type="GO" id="GO:0003743">
    <property type="term" value="F:translation initiation factor activity"/>
    <property type="evidence" value="ECO:0007669"/>
    <property type="project" value="UniProtKB-KW"/>
</dbReference>
<dbReference type="InterPro" id="IPR008606">
    <property type="entry name" value="EIF4EBP"/>
</dbReference>
<accession>A0A433B9L3</accession>
<dbReference type="Proteomes" id="UP000268093">
    <property type="component" value="Unassembled WGS sequence"/>
</dbReference>
<dbReference type="EMBL" id="RBNI01015412">
    <property type="protein sequence ID" value="RUP15388.1"/>
    <property type="molecule type" value="Genomic_DNA"/>
</dbReference>
<feature type="compositionally biased region" description="Basic and acidic residues" evidence="4">
    <location>
        <begin position="160"/>
        <end position="176"/>
    </location>
</feature>
<dbReference type="PANTHER" id="PTHR12669:SF12">
    <property type="entry name" value="EUKARYOTIC TRANSLATION INITIATION FACTOR 4E-BINDING PROTEIN"/>
    <property type="match status" value="1"/>
</dbReference>
<feature type="compositionally biased region" description="Polar residues" evidence="4">
    <location>
        <begin position="29"/>
        <end position="38"/>
    </location>
</feature>
<name>A0A433B9L3_9FUNG</name>
<gene>
    <name evidence="5" type="ORF">BC936DRAFT_139607</name>
</gene>
<dbReference type="AlphaFoldDB" id="A0A433B9L3"/>
<comment type="similarity">
    <text evidence="1">Belongs to the eIF4E-binding protein family.</text>
</comment>
<evidence type="ECO:0000313" key="5">
    <source>
        <dbReference type="EMBL" id="RUP15388.1"/>
    </source>
</evidence>
<reference evidence="5 6" key="1">
    <citation type="journal article" date="2018" name="New Phytol.">
        <title>Phylogenomics of Endogonaceae and evolution of mycorrhizas within Mucoromycota.</title>
        <authorList>
            <person name="Chang Y."/>
            <person name="Desiro A."/>
            <person name="Na H."/>
            <person name="Sandor L."/>
            <person name="Lipzen A."/>
            <person name="Clum A."/>
            <person name="Barry K."/>
            <person name="Grigoriev I.V."/>
            <person name="Martin F.M."/>
            <person name="Stajich J.E."/>
            <person name="Smith M.E."/>
            <person name="Bonito G."/>
            <person name="Spatafora J.W."/>
        </authorList>
    </citation>
    <scope>NUCLEOTIDE SEQUENCE [LARGE SCALE GENOMIC DNA]</scope>
    <source>
        <strain evidence="5 6">GMNB39</strain>
    </source>
</reference>
<evidence type="ECO:0000256" key="4">
    <source>
        <dbReference type="SAM" id="MobiDB-lite"/>
    </source>
</evidence>
<feature type="region of interest" description="Disordered" evidence="4">
    <location>
        <begin position="17"/>
        <end position="38"/>
    </location>
</feature>
<dbReference type="GO" id="GO:0045947">
    <property type="term" value="P:negative regulation of translational initiation"/>
    <property type="evidence" value="ECO:0007669"/>
    <property type="project" value="InterPro"/>
</dbReference>
<dbReference type="GO" id="GO:0008190">
    <property type="term" value="F:eukaryotic initiation factor 4E binding"/>
    <property type="evidence" value="ECO:0007669"/>
    <property type="project" value="InterPro"/>
</dbReference>
<dbReference type="GO" id="GO:0005737">
    <property type="term" value="C:cytoplasm"/>
    <property type="evidence" value="ECO:0007669"/>
    <property type="project" value="TreeGrafter"/>
</dbReference>
<feature type="region of interest" description="Disordered" evidence="4">
    <location>
        <begin position="111"/>
        <end position="176"/>
    </location>
</feature>
<proteinExistence type="inferred from homology"/>
<evidence type="ECO:0000313" key="6">
    <source>
        <dbReference type="Proteomes" id="UP000268093"/>
    </source>
</evidence>
<keyword evidence="5" id="KW-0396">Initiation factor</keyword>
<dbReference type="Pfam" id="PF05456">
    <property type="entry name" value="eIF_4EBP"/>
    <property type="match status" value="1"/>
</dbReference>
<dbReference type="OrthoDB" id="19729at2759"/>
<keyword evidence="5" id="KW-0648">Protein biosynthesis</keyword>